<dbReference type="KEGG" id="bman:114240953"/>
<feature type="compositionally biased region" description="Basic residues" evidence="1">
    <location>
        <begin position="76"/>
        <end position="91"/>
    </location>
</feature>
<dbReference type="GeneID" id="114240953"/>
<dbReference type="RefSeq" id="XP_028027450.1">
    <property type="nucleotide sequence ID" value="XM_028171649.1"/>
</dbReference>
<sequence length="109" mass="11647">MYCAGRWRERAAGGQGAGEQAGRAAPGQAARPHLPLGRERAAGERVLERQVEKFRRPGRGLLDSSRGAPQPAHQPARGRTHRASGRARRRAAAADVRGAPLAERARSLG</sequence>
<dbReference type="AlphaFoldDB" id="A0A6J2JD96"/>
<gene>
    <name evidence="3" type="primary">LOC114240953</name>
</gene>
<evidence type="ECO:0000313" key="2">
    <source>
        <dbReference type="Proteomes" id="UP000504629"/>
    </source>
</evidence>
<feature type="compositionally biased region" description="Basic and acidic residues" evidence="1">
    <location>
        <begin position="36"/>
        <end position="55"/>
    </location>
</feature>
<accession>A0A6J2JD96</accession>
<evidence type="ECO:0000313" key="3">
    <source>
        <dbReference type="RefSeq" id="XP_028027450.1"/>
    </source>
</evidence>
<reference evidence="3" key="1">
    <citation type="submission" date="2025-08" db="UniProtKB">
        <authorList>
            <consortium name="RefSeq"/>
        </authorList>
    </citation>
    <scope>IDENTIFICATION</scope>
    <source>
        <tissue evidence="3">Silk gland</tissue>
    </source>
</reference>
<evidence type="ECO:0000256" key="1">
    <source>
        <dbReference type="SAM" id="MobiDB-lite"/>
    </source>
</evidence>
<organism evidence="2 3">
    <name type="scientific">Bombyx mandarina</name>
    <name type="common">Wild silk moth</name>
    <name type="synonym">Wild silkworm</name>
    <dbReference type="NCBI Taxonomy" id="7092"/>
    <lineage>
        <taxon>Eukaryota</taxon>
        <taxon>Metazoa</taxon>
        <taxon>Ecdysozoa</taxon>
        <taxon>Arthropoda</taxon>
        <taxon>Hexapoda</taxon>
        <taxon>Insecta</taxon>
        <taxon>Pterygota</taxon>
        <taxon>Neoptera</taxon>
        <taxon>Endopterygota</taxon>
        <taxon>Lepidoptera</taxon>
        <taxon>Glossata</taxon>
        <taxon>Ditrysia</taxon>
        <taxon>Bombycoidea</taxon>
        <taxon>Bombycidae</taxon>
        <taxon>Bombycinae</taxon>
        <taxon>Bombyx</taxon>
    </lineage>
</organism>
<dbReference type="Proteomes" id="UP000504629">
    <property type="component" value="Unplaced"/>
</dbReference>
<keyword evidence="2" id="KW-1185">Reference proteome</keyword>
<proteinExistence type="predicted"/>
<name>A0A6J2JD96_BOMMA</name>
<feature type="compositionally biased region" description="Basic and acidic residues" evidence="1">
    <location>
        <begin position="1"/>
        <end position="11"/>
    </location>
</feature>
<feature type="compositionally biased region" description="Low complexity" evidence="1">
    <location>
        <begin position="20"/>
        <end position="32"/>
    </location>
</feature>
<feature type="region of interest" description="Disordered" evidence="1">
    <location>
        <begin position="1"/>
        <end position="109"/>
    </location>
</feature>
<protein>
    <submittedName>
        <fullName evidence="3">Uncharacterized protein LOC114240953</fullName>
    </submittedName>
</protein>